<evidence type="ECO:0000313" key="2">
    <source>
        <dbReference type="EMBL" id="PSU99620.1"/>
    </source>
</evidence>
<organism evidence="2 3">
    <name type="scientific">Photobacterium kishitanii</name>
    <dbReference type="NCBI Taxonomy" id="318456"/>
    <lineage>
        <taxon>Bacteria</taxon>
        <taxon>Pseudomonadati</taxon>
        <taxon>Pseudomonadota</taxon>
        <taxon>Gammaproteobacteria</taxon>
        <taxon>Vibrionales</taxon>
        <taxon>Vibrionaceae</taxon>
        <taxon>Photobacterium</taxon>
    </lineage>
</organism>
<gene>
    <name evidence="2" type="ORF">C9J27_08235</name>
</gene>
<dbReference type="Proteomes" id="UP000241426">
    <property type="component" value="Unassembled WGS sequence"/>
</dbReference>
<feature type="compositionally biased region" description="Basic residues" evidence="1">
    <location>
        <begin position="86"/>
        <end position="98"/>
    </location>
</feature>
<sequence>MFLESNLLEIDNRTLYAARYLQFIVSLERGGHPLPSGWESLGIIGGDAVDYVDTKKPVRVKSNVPICNKAPNENLKPATNEPKPALKNKAKRSRKKRR</sequence>
<dbReference type="EMBL" id="PYNF01000005">
    <property type="protein sequence ID" value="PSU99620.1"/>
    <property type="molecule type" value="Genomic_DNA"/>
</dbReference>
<evidence type="ECO:0000256" key="1">
    <source>
        <dbReference type="SAM" id="MobiDB-lite"/>
    </source>
</evidence>
<name>A0A2T3KJF6_9GAMM</name>
<proteinExistence type="predicted"/>
<protein>
    <submittedName>
        <fullName evidence="2">Uncharacterized protein</fullName>
    </submittedName>
</protein>
<evidence type="ECO:0000313" key="3">
    <source>
        <dbReference type="Proteomes" id="UP000241426"/>
    </source>
</evidence>
<reference evidence="2 3" key="1">
    <citation type="submission" date="2018-01" db="EMBL/GenBank/DDBJ databases">
        <title>Whole genome sequencing of Histamine producing bacteria.</title>
        <authorList>
            <person name="Butler K."/>
        </authorList>
    </citation>
    <scope>NUCLEOTIDE SEQUENCE [LARGE SCALE GENOMIC DNA]</scope>
    <source>
        <strain evidence="2 3">FS-7.2</strain>
    </source>
</reference>
<dbReference type="AlphaFoldDB" id="A0A2T3KJF6"/>
<feature type="region of interest" description="Disordered" evidence="1">
    <location>
        <begin position="67"/>
        <end position="98"/>
    </location>
</feature>
<comment type="caution">
    <text evidence="2">The sequence shown here is derived from an EMBL/GenBank/DDBJ whole genome shotgun (WGS) entry which is preliminary data.</text>
</comment>
<accession>A0A2T3KJF6</accession>